<keyword evidence="5" id="KW-1185">Reference proteome</keyword>
<organism evidence="4 5">
    <name type="scientific">Pueribacillus theae</name>
    <dbReference type="NCBI Taxonomy" id="2171751"/>
    <lineage>
        <taxon>Bacteria</taxon>
        <taxon>Bacillati</taxon>
        <taxon>Bacillota</taxon>
        <taxon>Bacilli</taxon>
        <taxon>Bacillales</taxon>
        <taxon>Bacillaceae</taxon>
        <taxon>Pueribacillus</taxon>
    </lineage>
</organism>
<name>A0A2U1JSE5_9BACI</name>
<evidence type="ECO:0000256" key="2">
    <source>
        <dbReference type="ARBA" id="ARBA00023239"/>
    </source>
</evidence>
<dbReference type="CDD" id="cd06558">
    <property type="entry name" value="crotonase-like"/>
    <property type="match status" value="1"/>
</dbReference>
<evidence type="ECO:0000256" key="3">
    <source>
        <dbReference type="RuleBase" id="RU003707"/>
    </source>
</evidence>
<dbReference type="EMBL" id="QCZG01000041">
    <property type="protein sequence ID" value="PWA08127.1"/>
    <property type="molecule type" value="Genomic_DNA"/>
</dbReference>
<dbReference type="RefSeq" id="WP_116555808.1">
    <property type="nucleotide sequence ID" value="NZ_QCZG01000041.1"/>
</dbReference>
<proteinExistence type="inferred from homology"/>
<dbReference type="PANTHER" id="PTHR11941">
    <property type="entry name" value="ENOYL-COA HYDRATASE-RELATED"/>
    <property type="match status" value="1"/>
</dbReference>
<comment type="caution">
    <text evidence="4">The sequence shown here is derived from an EMBL/GenBank/DDBJ whole genome shotgun (WGS) entry which is preliminary data.</text>
</comment>
<dbReference type="FunFam" id="3.90.226.10:FF:000009">
    <property type="entry name" value="Carnitinyl-CoA dehydratase"/>
    <property type="match status" value="1"/>
</dbReference>
<evidence type="ECO:0000313" key="4">
    <source>
        <dbReference type="EMBL" id="PWA08127.1"/>
    </source>
</evidence>
<comment type="similarity">
    <text evidence="1 3">Belongs to the enoyl-CoA hydratase/isomerase family.</text>
</comment>
<accession>A0A2U1JSE5</accession>
<dbReference type="GO" id="GO:0004300">
    <property type="term" value="F:enoyl-CoA hydratase activity"/>
    <property type="evidence" value="ECO:0007669"/>
    <property type="project" value="UniProtKB-EC"/>
</dbReference>
<dbReference type="GO" id="GO:0006635">
    <property type="term" value="P:fatty acid beta-oxidation"/>
    <property type="evidence" value="ECO:0007669"/>
    <property type="project" value="TreeGrafter"/>
</dbReference>
<protein>
    <submittedName>
        <fullName evidence="4">Enoyl-CoA hydratase</fullName>
        <ecNumber evidence="4">4.2.1.17</ecNumber>
    </submittedName>
</protein>
<dbReference type="Proteomes" id="UP000245998">
    <property type="component" value="Unassembled WGS sequence"/>
</dbReference>
<dbReference type="OrthoDB" id="9775794at2"/>
<dbReference type="FunFam" id="1.10.12.10:FF:000001">
    <property type="entry name" value="Probable enoyl-CoA hydratase, mitochondrial"/>
    <property type="match status" value="1"/>
</dbReference>
<evidence type="ECO:0000256" key="1">
    <source>
        <dbReference type="ARBA" id="ARBA00005254"/>
    </source>
</evidence>
<dbReference type="InterPro" id="IPR018376">
    <property type="entry name" value="Enoyl-CoA_hyd/isom_CS"/>
</dbReference>
<dbReference type="InterPro" id="IPR014748">
    <property type="entry name" value="Enoyl-CoA_hydra_C"/>
</dbReference>
<dbReference type="InterPro" id="IPR029045">
    <property type="entry name" value="ClpP/crotonase-like_dom_sf"/>
</dbReference>
<dbReference type="Gene3D" id="1.10.12.10">
    <property type="entry name" value="Lyase 2-enoyl-coa Hydratase, Chain A, domain 2"/>
    <property type="match status" value="1"/>
</dbReference>
<dbReference type="PROSITE" id="PS00166">
    <property type="entry name" value="ENOYL_COA_HYDRATASE"/>
    <property type="match status" value="1"/>
</dbReference>
<reference evidence="4 5" key="1">
    <citation type="submission" date="2018-04" db="EMBL/GenBank/DDBJ databases">
        <title>Camelliibacillus theae gen. nov., sp. nov., isolated from Pu'er tea.</title>
        <authorList>
            <person name="Niu L."/>
        </authorList>
    </citation>
    <scope>NUCLEOTIDE SEQUENCE [LARGE SCALE GENOMIC DNA]</scope>
    <source>
        <strain evidence="4 5">T8</strain>
    </source>
</reference>
<dbReference type="PANTHER" id="PTHR11941:SF54">
    <property type="entry name" value="ENOYL-COA HYDRATASE, MITOCHONDRIAL"/>
    <property type="match status" value="1"/>
</dbReference>
<dbReference type="AlphaFoldDB" id="A0A2U1JSE5"/>
<sequence length="264" mass="28973">MPNWETIQLEKNSKAQGVYTLTLNRPQSMNALNTQMAIDLVECLKQLNKDKECRVLVITGSGERAFCVGADLKERNGMTKEAWRAQHDIFEEAFMLIRDFPYPVIAAINGYALGGGMEMILNCDLRVAAAHAKFGLPEATLGIIPGVGGTQLLPRAVPVTIAKEILFSGKQFTAERGKEIGLLNEVAESGKLMETAYNLAASIAKNAPLSLQNLKKAINNGLQTDITTALTIELQAYYQCADSEDRLEGVLAFNEKRQPNWQGK</sequence>
<dbReference type="Pfam" id="PF00378">
    <property type="entry name" value="ECH_1"/>
    <property type="match status" value="1"/>
</dbReference>
<keyword evidence="2 4" id="KW-0456">Lyase</keyword>
<evidence type="ECO:0000313" key="5">
    <source>
        <dbReference type="Proteomes" id="UP000245998"/>
    </source>
</evidence>
<dbReference type="InterPro" id="IPR001753">
    <property type="entry name" value="Enoyl-CoA_hydra/iso"/>
</dbReference>
<dbReference type="Gene3D" id="3.90.226.10">
    <property type="entry name" value="2-enoyl-CoA Hydratase, Chain A, domain 1"/>
    <property type="match status" value="1"/>
</dbReference>
<dbReference type="EC" id="4.2.1.17" evidence="4"/>
<gene>
    <name evidence="4" type="ORF">DCC39_15485</name>
</gene>
<dbReference type="SUPFAM" id="SSF52096">
    <property type="entry name" value="ClpP/crotonase"/>
    <property type="match status" value="1"/>
</dbReference>